<keyword evidence="1" id="KW-1133">Transmembrane helix</keyword>
<feature type="non-terminal residue" evidence="2">
    <location>
        <position position="1"/>
    </location>
</feature>
<keyword evidence="1" id="KW-0472">Membrane</keyword>
<accession>A0A699QV88</accession>
<organism evidence="2">
    <name type="scientific">Tanacetum cinerariifolium</name>
    <name type="common">Dalmatian daisy</name>
    <name type="synonym">Chrysanthemum cinerariifolium</name>
    <dbReference type="NCBI Taxonomy" id="118510"/>
    <lineage>
        <taxon>Eukaryota</taxon>
        <taxon>Viridiplantae</taxon>
        <taxon>Streptophyta</taxon>
        <taxon>Embryophyta</taxon>
        <taxon>Tracheophyta</taxon>
        <taxon>Spermatophyta</taxon>
        <taxon>Magnoliopsida</taxon>
        <taxon>eudicotyledons</taxon>
        <taxon>Gunneridae</taxon>
        <taxon>Pentapetalae</taxon>
        <taxon>asterids</taxon>
        <taxon>campanulids</taxon>
        <taxon>Asterales</taxon>
        <taxon>Asteraceae</taxon>
        <taxon>Asteroideae</taxon>
        <taxon>Anthemideae</taxon>
        <taxon>Anthemidinae</taxon>
        <taxon>Tanacetum</taxon>
    </lineage>
</organism>
<dbReference type="AlphaFoldDB" id="A0A699QV88"/>
<evidence type="ECO:0000256" key="1">
    <source>
        <dbReference type="SAM" id="Phobius"/>
    </source>
</evidence>
<evidence type="ECO:0000313" key="2">
    <source>
        <dbReference type="EMBL" id="GFC76425.1"/>
    </source>
</evidence>
<dbReference type="EMBL" id="BKCJ011056223">
    <property type="protein sequence ID" value="GFC76425.1"/>
    <property type="molecule type" value="Genomic_DNA"/>
</dbReference>
<gene>
    <name evidence="2" type="ORF">Tci_848395</name>
</gene>
<comment type="caution">
    <text evidence="2">The sequence shown here is derived from an EMBL/GenBank/DDBJ whole genome shotgun (WGS) entry which is preliminary data.</text>
</comment>
<sequence length="42" mass="5035">VLLLHWHPGFIILIVVCWILTTVSWILTGFDFFFHTGYMYSF</sequence>
<feature type="transmembrane region" description="Helical" evidence="1">
    <location>
        <begin position="6"/>
        <end position="34"/>
    </location>
</feature>
<name>A0A699QV88_TANCI</name>
<reference evidence="2" key="1">
    <citation type="journal article" date="2019" name="Sci. Rep.">
        <title>Draft genome of Tanacetum cinerariifolium, the natural source of mosquito coil.</title>
        <authorList>
            <person name="Yamashiro T."/>
            <person name="Shiraishi A."/>
            <person name="Satake H."/>
            <person name="Nakayama K."/>
        </authorList>
    </citation>
    <scope>NUCLEOTIDE SEQUENCE</scope>
</reference>
<proteinExistence type="predicted"/>
<protein>
    <submittedName>
        <fullName evidence="2">Uncharacterized protein</fullName>
    </submittedName>
</protein>
<keyword evidence="1" id="KW-0812">Transmembrane</keyword>